<protein>
    <recommendedName>
        <fullName evidence="1">Cyclic diguanosine monophosphate-binding protein</fullName>
        <shortName evidence="1">c-di-GMP-binding protein</shortName>
    </recommendedName>
    <alternativeName>
        <fullName evidence="1">Pilz domain-containing protein</fullName>
    </alternativeName>
</protein>
<organism evidence="3 4">
    <name type="scientific">Pseudomonas agarici</name>
    <dbReference type="NCBI Taxonomy" id="46677"/>
    <lineage>
        <taxon>Bacteria</taxon>
        <taxon>Pseudomonadati</taxon>
        <taxon>Pseudomonadota</taxon>
        <taxon>Gammaproteobacteria</taxon>
        <taxon>Pseudomonadales</taxon>
        <taxon>Pseudomonadaceae</taxon>
        <taxon>Pseudomonas</taxon>
    </lineage>
</organism>
<dbReference type="RefSeq" id="WP_060783811.1">
    <property type="nucleotide sequence ID" value="NZ_CP014135.1"/>
</dbReference>
<proteinExistence type="predicted"/>
<gene>
    <name evidence="3" type="ORF">AWM79_22505</name>
</gene>
<dbReference type="STRING" id="46677.AWM79_22505"/>
<dbReference type="SUPFAM" id="SSF141371">
    <property type="entry name" value="PilZ domain-like"/>
    <property type="match status" value="1"/>
</dbReference>
<dbReference type="Pfam" id="PF07238">
    <property type="entry name" value="PilZ"/>
    <property type="match status" value="1"/>
</dbReference>
<comment type="function">
    <text evidence="1">Binds the second messenger bis-(3'-5') cyclic dimeric guanosine monophosphate (c-di-GMP). Can bind two c-di-GMP molecules per monomer. May play a role in bacterial second-messenger regulated processes. Binding to c-di-GMP induces a conformational change of the C- and N-termini resulting in the exposure of a highly negative surface on one side of the protein to a possible effector protein.</text>
</comment>
<accession>A0A0X1T723</accession>
<keyword evidence="1" id="KW-0547">Nucleotide-binding</keyword>
<dbReference type="InterPro" id="IPR027021">
    <property type="entry name" value="C-di-GMP_BP_PA4608"/>
</dbReference>
<evidence type="ECO:0000313" key="3">
    <source>
        <dbReference type="EMBL" id="AMB87896.1"/>
    </source>
</evidence>
<dbReference type="PIRSF" id="PIRSF028141">
    <property type="entry name" value="C-di-GMP_BP_PA4608"/>
    <property type="match status" value="1"/>
</dbReference>
<feature type="domain" description="PilZ" evidence="2">
    <location>
        <begin position="7"/>
        <end position="102"/>
    </location>
</feature>
<keyword evidence="4" id="KW-1185">Reference proteome</keyword>
<dbReference type="AlphaFoldDB" id="A0A0X1T723"/>
<dbReference type="Proteomes" id="UP000063229">
    <property type="component" value="Chromosome"/>
</dbReference>
<evidence type="ECO:0000259" key="2">
    <source>
        <dbReference type="Pfam" id="PF07238"/>
    </source>
</evidence>
<dbReference type="GO" id="GO:0035438">
    <property type="term" value="F:cyclic-di-GMP binding"/>
    <property type="evidence" value="ECO:0007669"/>
    <property type="project" value="InterPro"/>
</dbReference>
<dbReference type="Gene3D" id="2.40.10.220">
    <property type="entry name" value="predicted glycosyltransferase like domains"/>
    <property type="match status" value="1"/>
</dbReference>
<dbReference type="EMBL" id="CP014135">
    <property type="protein sequence ID" value="AMB87896.1"/>
    <property type="molecule type" value="Genomic_DNA"/>
</dbReference>
<dbReference type="InterPro" id="IPR009875">
    <property type="entry name" value="PilZ_domain"/>
</dbReference>
<comment type="subunit">
    <text evidence="1">Monomer in both c-di-GMP-bound and free forms.</text>
</comment>
<reference evidence="4" key="1">
    <citation type="submission" date="2016-01" db="EMBL/GenBank/DDBJ databases">
        <authorList>
            <person name="Storey N.H."/>
            <person name="Neuman B.W."/>
        </authorList>
    </citation>
    <scope>NUCLEOTIDE SEQUENCE [LARGE SCALE GENOMIC DNA]</scope>
    <source>
        <strain evidence="4">NCPPB 2472</strain>
    </source>
</reference>
<sequence length="122" mass="14037">MTDHPINRRRFKRIAFDAVTTLGQGATIWSAPLVDLSLKGLLVRRPGNWHDGTRGVFLVDIRLAEHAHVEMDAELVHEDHGQLGFKWLHIDLESIQHLRRLIQLNLGDEAQMERELDALFDD</sequence>
<name>A0A0X1T723_PSEAA</name>
<keyword evidence="1" id="KW-0973">c-di-GMP</keyword>
<evidence type="ECO:0000313" key="4">
    <source>
        <dbReference type="Proteomes" id="UP000063229"/>
    </source>
</evidence>
<evidence type="ECO:0000256" key="1">
    <source>
        <dbReference type="PIRNR" id="PIRNR028141"/>
    </source>
</evidence>
<dbReference type="KEGG" id="pagb:AWM79_22505"/>